<reference evidence="3" key="1">
    <citation type="submission" date="2013-03" db="EMBL/GenBank/DDBJ databases">
        <title>Genome sequence of Chthonomonas calidirosea, the first sequenced genome from the Armatimonadetes phylum (formally candidate division OP10).</title>
        <authorList>
            <person name="Lee K.C.Y."/>
            <person name="Morgan X.C."/>
            <person name="Dunfield P.F."/>
            <person name="Tamas I."/>
            <person name="Houghton K.M."/>
            <person name="Vyssotski M."/>
            <person name="Ryan J.L.J."/>
            <person name="Lagutin K."/>
            <person name="McDonald I.R."/>
            <person name="Stott M.B."/>
        </authorList>
    </citation>
    <scope>NUCLEOTIDE SEQUENCE [LARGE SCALE GENOMIC DNA]</scope>
    <source>
        <strain evidence="3">DSM 23976 / ICMP 18418 / T49</strain>
    </source>
</reference>
<dbReference type="Proteomes" id="UP000014227">
    <property type="component" value="Chromosome I"/>
</dbReference>
<dbReference type="InterPro" id="IPR051200">
    <property type="entry name" value="Host-pathogen_enzymatic-act"/>
</dbReference>
<dbReference type="eggNOG" id="COG3391">
    <property type="taxonomic scope" value="Bacteria"/>
</dbReference>
<dbReference type="InterPro" id="IPR007312">
    <property type="entry name" value="Phosphoesterase"/>
</dbReference>
<keyword evidence="3" id="KW-1185">Reference proteome</keyword>
<dbReference type="PANTHER" id="PTHR47197:SF3">
    <property type="entry name" value="DIHYDRO-HEME D1 DEHYDROGENASE"/>
    <property type="match status" value="1"/>
</dbReference>
<organism evidence="2 3">
    <name type="scientific">Chthonomonas calidirosea (strain DSM 23976 / ICMP 18418 / T49)</name>
    <dbReference type="NCBI Taxonomy" id="1303518"/>
    <lineage>
        <taxon>Bacteria</taxon>
        <taxon>Bacillati</taxon>
        <taxon>Armatimonadota</taxon>
        <taxon>Chthonomonadia</taxon>
        <taxon>Chthonomonadales</taxon>
        <taxon>Chthonomonadaceae</taxon>
        <taxon>Chthonomonas</taxon>
    </lineage>
</organism>
<dbReference type="RefSeq" id="WP_016482127.1">
    <property type="nucleotide sequence ID" value="NC_021487.1"/>
</dbReference>
<dbReference type="InterPro" id="IPR017850">
    <property type="entry name" value="Alkaline_phosphatase_core_sf"/>
</dbReference>
<dbReference type="AlphaFoldDB" id="S0ETN6"/>
<name>S0ETN6_CHTCT</name>
<dbReference type="KEGG" id="ccz:CCALI_00740"/>
<dbReference type="Pfam" id="PF04185">
    <property type="entry name" value="Phosphoesterase"/>
    <property type="match status" value="1"/>
</dbReference>
<dbReference type="InterPro" id="IPR015943">
    <property type="entry name" value="WD40/YVTN_repeat-like_dom_sf"/>
</dbReference>
<dbReference type="Gene3D" id="2.130.10.10">
    <property type="entry name" value="YVTN repeat-like/Quinoprotein amine dehydrogenase"/>
    <property type="match status" value="2"/>
</dbReference>
<gene>
    <name evidence="2" type="ORF">CCALI_00740</name>
</gene>
<proteinExistence type="predicted"/>
<dbReference type="InParanoid" id="S0ETN6"/>
<evidence type="ECO:0000256" key="1">
    <source>
        <dbReference type="ARBA" id="ARBA00022801"/>
    </source>
</evidence>
<dbReference type="Gene3D" id="3.40.720.10">
    <property type="entry name" value="Alkaline Phosphatase, subunit A"/>
    <property type="match status" value="1"/>
</dbReference>
<dbReference type="eggNOG" id="COG3119">
    <property type="taxonomic scope" value="Bacteria"/>
</dbReference>
<evidence type="ECO:0000313" key="3">
    <source>
        <dbReference type="Proteomes" id="UP000014227"/>
    </source>
</evidence>
<protein>
    <submittedName>
        <fullName evidence="2">Phosphoesterase family</fullName>
    </submittedName>
</protein>
<dbReference type="PROSITE" id="PS51257">
    <property type="entry name" value="PROKAR_LIPOPROTEIN"/>
    <property type="match status" value="1"/>
</dbReference>
<dbReference type="STRING" id="454171.CP488_00412"/>
<dbReference type="PANTHER" id="PTHR47197">
    <property type="entry name" value="PROTEIN NIRF"/>
    <property type="match status" value="1"/>
</dbReference>
<sequence length="907" mass="99718">MQHRLILLPLTILNLLLLSCLLIYAQQPLPNGRKLPPSAYYTPVGNMPANLILSSDGRYVLCNCIGHEAGLWCLRLSDGRIMSHLAFPNTPPFPSTYGLYYGLAGTPDNTLYLSEGCNSAIAVVKLKTDGSLSLIKTLDMPVKGDVPAGIALDQRGYLYVAVNMFWGQNDPRLMRNPGQLAIYNLKTHQWVSTTNLNTQLSNFPLAVAVTPRGDRVFVSSERDSAVYVFNASRPTHPMLLKKIITGDHPDALCLNHKATRCYVANAHSDTISVLDVASCRVLATISLRPESLRGLPGITPTGLALSPDETILYATLADLDAVAVISTHSNRLLGLIPTGWYPTSIATSTDGKHLVVANGMGNTAQNPNPLHISGRPDADDYYILNLIHGSVQRIPVPTPRMLTTLTRTVLADAHIPSRSPQTNPLAAISLQAGKIQHVIYVIKENRTFDQVLGDLPNANGDPNLCLFGKEITPNMHALAQRFVLLDNFYCCGEVSGSGWTWSTQGMSNEYVQRNVPYTYSGRGRLYDYEGQNNGYLVGGHPALGPDGKPLPDLLFPKGAKPVPDVAGIPTGRIWDRVRQAGLSYRNYGFFLSEGPKLPGFGQVLPDNYPDVAGLQPPGHDLAGKTDADYRRFDLDYPDSDAPEIWYNRTHDPNCLYPERAYGKYSMPSRIAEWKREFHQMLAKDPTGKAVPAFMTIRLMMDHTAGLRSGAHSPASDVADNDYAVGELVETISHSPIWQSSAIFIIEDDAQDGPDHVDAHRSPCLVISPWIKAHSVDHRFYNTDSVLRTIELLLGLQPMSEYDALANPILDWDTAPHNNAPYTALLPPKRIIAEHNPSKSALKPGSVLYRLVAEADHLDLSHADAAPVQQLNKMIWVSVRGLKSPMPPPRYTLPLPLIRQQLGRDEDK</sequence>
<dbReference type="SUPFAM" id="SSF53649">
    <property type="entry name" value="Alkaline phosphatase-like"/>
    <property type="match status" value="1"/>
</dbReference>
<dbReference type="GO" id="GO:0016788">
    <property type="term" value="F:hydrolase activity, acting on ester bonds"/>
    <property type="evidence" value="ECO:0007669"/>
    <property type="project" value="InterPro"/>
</dbReference>
<accession>S0ETN6</accession>
<dbReference type="InterPro" id="IPR011044">
    <property type="entry name" value="Quino_amine_DH_bsu"/>
</dbReference>
<dbReference type="HOGENOM" id="CLU_012789_0_0_0"/>
<evidence type="ECO:0000313" key="2">
    <source>
        <dbReference type="EMBL" id="CCW34565.1"/>
    </source>
</evidence>
<dbReference type="SUPFAM" id="SSF50969">
    <property type="entry name" value="YVTN repeat-like/Quinoprotein amine dehydrogenase"/>
    <property type="match status" value="1"/>
</dbReference>
<keyword evidence="1" id="KW-0378">Hydrolase</keyword>
<dbReference type="PATRIC" id="fig|1303518.3.peg.748"/>
<dbReference type="EMBL" id="HF951689">
    <property type="protein sequence ID" value="CCW34565.1"/>
    <property type="molecule type" value="Genomic_DNA"/>
</dbReference>